<dbReference type="PROSITE" id="PS51293">
    <property type="entry name" value="SANT"/>
    <property type="match status" value="1"/>
</dbReference>
<dbReference type="Gene3D" id="1.10.10.10">
    <property type="entry name" value="Winged helix-like DNA-binding domain superfamily/Winged helix DNA-binding domain"/>
    <property type="match status" value="1"/>
</dbReference>
<evidence type="ECO:0000259" key="9">
    <source>
        <dbReference type="PROSITE" id="PS51293"/>
    </source>
</evidence>
<evidence type="ECO:0000256" key="1">
    <source>
        <dbReference type="ARBA" id="ARBA00023015"/>
    </source>
</evidence>
<feature type="compositionally biased region" description="Polar residues" evidence="6">
    <location>
        <begin position="306"/>
        <end position="321"/>
    </location>
</feature>
<organism evidence="10 11">
    <name type="scientific">Microbotryum intermedium</name>
    <dbReference type="NCBI Taxonomy" id="269621"/>
    <lineage>
        <taxon>Eukaryota</taxon>
        <taxon>Fungi</taxon>
        <taxon>Dikarya</taxon>
        <taxon>Basidiomycota</taxon>
        <taxon>Pucciniomycotina</taxon>
        <taxon>Microbotryomycetes</taxon>
        <taxon>Microbotryales</taxon>
        <taxon>Microbotryaceae</taxon>
        <taxon>Microbotryum</taxon>
    </lineage>
</organism>
<dbReference type="CDD" id="cd00167">
    <property type="entry name" value="SANT"/>
    <property type="match status" value="1"/>
</dbReference>
<keyword evidence="3" id="KW-0804">Transcription</keyword>
<keyword evidence="11" id="KW-1185">Reference proteome</keyword>
<dbReference type="OrthoDB" id="118550at2759"/>
<evidence type="ECO:0000259" key="8">
    <source>
        <dbReference type="PROSITE" id="PS50934"/>
    </source>
</evidence>
<feature type="compositionally biased region" description="Basic and acidic residues" evidence="6">
    <location>
        <begin position="653"/>
        <end position="664"/>
    </location>
</feature>
<evidence type="ECO:0000313" key="10">
    <source>
        <dbReference type="EMBL" id="SCV71433.1"/>
    </source>
</evidence>
<dbReference type="InterPro" id="IPR001005">
    <property type="entry name" value="SANT/Myb"/>
</dbReference>
<sequence length="681" mass="73196">MDPSFGFPGSPGSNKRPFESDATSMTDAAAAPAPASASAPPAQSSYGSSSTEATAAQPATPAAASTPSGDASKRPRFDTGSGSDVIMLEGGLATNDTHDDPHAMAKLATTLNPAPPALGKDGKPNPDDPLSVAKRLTTARRYLAAQTQAVIIPSYSSWFDLSTIHPIERRSLPEFFNGKNRSKTPSIYKDYRDFMIHTYRLNPSEYLTVTACRRNLAGDVCAIMRVHALLEQWGLINYQIDADTRPASLAPPFTGHFRILLDTPRGLAPLHPGSYHSIRSDTISTSGATTGRPDVRLSNAEAIQTSSEAVDASTAATNGTDASSAAAQAPVPPCQTCGTSASATHYTSLSTRGQVVLCAPCYTEGRFPSSLHSGDFIKLERSPFAHSSRSEWTDQETLKLLEGLEMFDDDWDAVALHVGTRTKEQCIIKFVGLPIEDPYLETTQKELGALKYDRRELPLSKEDNPVMSVMAYLVDKVDRDVVKKMTGQGIEELERKLKEETTTTAKEGESASSDMQVDVTSTSEEKGAASKTAPSSLAKASAIALSSAAVKAHSLAMVEDASLHQLVTSVVETQVQKLQLKLQHFEQLERLLEVEKRGVEAAKQQLFEERMDLARKAEVVREVYEKAKKDAKTVTEVDVEKVVEATGVGAVEKQADGEPTRLVEDAGSAPVIPEEATAQLS</sequence>
<dbReference type="InterPro" id="IPR007526">
    <property type="entry name" value="SWIRM"/>
</dbReference>
<dbReference type="GO" id="GO:0016514">
    <property type="term" value="C:SWI/SNF complex"/>
    <property type="evidence" value="ECO:0007669"/>
    <property type="project" value="TreeGrafter"/>
</dbReference>
<feature type="compositionally biased region" description="Basic and acidic residues" evidence="6">
    <location>
        <begin position="499"/>
        <end position="509"/>
    </location>
</feature>
<evidence type="ECO:0000256" key="6">
    <source>
        <dbReference type="SAM" id="MobiDB-lite"/>
    </source>
</evidence>
<dbReference type="FunFam" id="1.10.10.60:FF:000014">
    <property type="entry name" value="SWI/SNF complex subunit SMARCC2 isoform C"/>
    <property type="match status" value="1"/>
</dbReference>
<feature type="region of interest" description="Disordered" evidence="6">
    <location>
        <begin position="1"/>
        <end position="86"/>
    </location>
</feature>
<dbReference type="InterPro" id="IPR032451">
    <property type="entry name" value="SMARCC_C"/>
</dbReference>
<keyword evidence="5" id="KW-0175">Coiled coil</keyword>
<dbReference type="PANTHER" id="PTHR12802:SF41">
    <property type="entry name" value="BRAHMA ASSOCIATED PROTEIN 155 KDA"/>
    <property type="match status" value="1"/>
</dbReference>
<feature type="compositionally biased region" description="Low complexity" evidence="6">
    <location>
        <begin position="28"/>
        <end position="70"/>
    </location>
</feature>
<keyword evidence="4" id="KW-0539">Nucleus</keyword>
<evidence type="ECO:0000259" key="7">
    <source>
        <dbReference type="PROSITE" id="PS50090"/>
    </source>
</evidence>
<dbReference type="Proteomes" id="UP000198372">
    <property type="component" value="Unassembled WGS sequence"/>
</dbReference>
<evidence type="ECO:0000256" key="2">
    <source>
        <dbReference type="ARBA" id="ARBA00023125"/>
    </source>
</evidence>
<keyword evidence="1" id="KW-0805">Transcription regulation</keyword>
<dbReference type="SUPFAM" id="SSF46689">
    <property type="entry name" value="Homeodomain-like"/>
    <property type="match status" value="2"/>
</dbReference>
<feature type="compositionally biased region" description="Polar residues" evidence="6">
    <location>
        <begin position="510"/>
        <end position="522"/>
    </location>
</feature>
<evidence type="ECO:0000256" key="3">
    <source>
        <dbReference type="ARBA" id="ARBA00023163"/>
    </source>
</evidence>
<dbReference type="Pfam" id="PF04433">
    <property type="entry name" value="SWIRM"/>
    <property type="match status" value="1"/>
</dbReference>
<dbReference type="PANTHER" id="PTHR12802">
    <property type="entry name" value="SWI/SNF COMPLEX-RELATED"/>
    <property type="match status" value="1"/>
</dbReference>
<feature type="domain" description="SWIRM" evidence="8">
    <location>
        <begin position="150"/>
        <end position="247"/>
    </location>
</feature>
<evidence type="ECO:0000256" key="5">
    <source>
        <dbReference type="SAM" id="Coils"/>
    </source>
</evidence>
<feature type="domain" description="Myb-like" evidence="7">
    <location>
        <begin position="389"/>
        <end position="430"/>
    </location>
</feature>
<gene>
    <name evidence="10" type="ORF">BQ2448_3021</name>
</gene>
<dbReference type="GO" id="GO:0006338">
    <property type="term" value="P:chromatin remodeling"/>
    <property type="evidence" value="ECO:0007669"/>
    <property type="project" value="UniProtKB-ARBA"/>
</dbReference>
<feature type="domain" description="SANT" evidence="9">
    <location>
        <begin position="387"/>
        <end position="438"/>
    </location>
</feature>
<dbReference type="AlphaFoldDB" id="A0A238FHF2"/>
<dbReference type="Pfam" id="PF00249">
    <property type="entry name" value="Myb_DNA-binding"/>
    <property type="match status" value="1"/>
</dbReference>
<dbReference type="GO" id="GO:0003677">
    <property type="term" value="F:DNA binding"/>
    <property type="evidence" value="ECO:0007669"/>
    <property type="project" value="UniProtKB-KW"/>
</dbReference>
<dbReference type="PROSITE" id="PS50090">
    <property type="entry name" value="MYB_LIKE"/>
    <property type="match status" value="1"/>
</dbReference>
<feature type="region of interest" description="Disordered" evidence="6">
    <location>
        <begin position="649"/>
        <end position="681"/>
    </location>
</feature>
<dbReference type="Pfam" id="PF16495">
    <property type="entry name" value="SWIRM-assoc_1"/>
    <property type="match status" value="1"/>
</dbReference>
<dbReference type="FunFam" id="1.10.10.10:FF:000020">
    <property type="entry name" value="SWI/SNF complex subunit SMARCC2 isoform c"/>
    <property type="match status" value="1"/>
</dbReference>
<dbReference type="EMBL" id="FMSP01000007">
    <property type="protein sequence ID" value="SCV71433.1"/>
    <property type="molecule type" value="Genomic_DNA"/>
</dbReference>
<evidence type="ECO:0000313" key="11">
    <source>
        <dbReference type="Proteomes" id="UP000198372"/>
    </source>
</evidence>
<feature type="region of interest" description="Disordered" evidence="6">
    <location>
        <begin position="499"/>
        <end position="533"/>
    </location>
</feature>
<reference evidence="11" key="1">
    <citation type="submission" date="2016-09" db="EMBL/GenBank/DDBJ databases">
        <authorList>
            <person name="Jeantristanb JTB J.-T."/>
            <person name="Ricardo R."/>
        </authorList>
    </citation>
    <scope>NUCLEOTIDE SEQUENCE [LARGE SCALE GENOMIC DNA]</scope>
</reference>
<dbReference type="GO" id="GO:0042393">
    <property type="term" value="F:histone binding"/>
    <property type="evidence" value="ECO:0007669"/>
    <property type="project" value="TreeGrafter"/>
</dbReference>
<dbReference type="Gene3D" id="1.10.10.60">
    <property type="entry name" value="Homeodomain-like"/>
    <property type="match status" value="1"/>
</dbReference>
<dbReference type="InterPro" id="IPR036388">
    <property type="entry name" value="WH-like_DNA-bd_sf"/>
</dbReference>
<keyword evidence="2" id="KW-0238">DNA-binding</keyword>
<dbReference type="InterPro" id="IPR017884">
    <property type="entry name" value="SANT_dom"/>
</dbReference>
<dbReference type="SMART" id="SM00717">
    <property type="entry name" value="SANT"/>
    <property type="match status" value="1"/>
</dbReference>
<protein>
    <submittedName>
        <fullName evidence="10">BQ2448_3021 protein</fullName>
    </submittedName>
</protein>
<name>A0A238FHF2_9BASI</name>
<dbReference type="GO" id="GO:0045893">
    <property type="term" value="P:positive regulation of DNA-templated transcription"/>
    <property type="evidence" value="ECO:0007669"/>
    <property type="project" value="TreeGrafter"/>
</dbReference>
<feature type="coiled-coil region" evidence="5">
    <location>
        <begin position="575"/>
        <end position="605"/>
    </location>
</feature>
<dbReference type="STRING" id="269621.A0A238FHF2"/>
<accession>A0A238FHF2</accession>
<dbReference type="PROSITE" id="PS50934">
    <property type="entry name" value="SWIRM"/>
    <property type="match status" value="1"/>
</dbReference>
<evidence type="ECO:0000256" key="4">
    <source>
        <dbReference type="ARBA" id="ARBA00023242"/>
    </source>
</evidence>
<proteinExistence type="predicted"/>
<dbReference type="InterPro" id="IPR009057">
    <property type="entry name" value="Homeodomain-like_sf"/>
</dbReference>
<feature type="region of interest" description="Disordered" evidence="6">
    <location>
        <begin position="306"/>
        <end position="332"/>
    </location>
</feature>